<dbReference type="GO" id="GO:0004523">
    <property type="term" value="F:RNA-DNA hybrid ribonuclease activity"/>
    <property type="evidence" value="ECO:0007669"/>
    <property type="project" value="InterPro"/>
</dbReference>
<feature type="domain" description="RNase H type-1" evidence="1">
    <location>
        <begin position="359"/>
        <end position="428"/>
    </location>
</feature>
<dbReference type="Proteomes" id="UP001054252">
    <property type="component" value="Unassembled WGS sequence"/>
</dbReference>
<dbReference type="EMBL" id="BPVZ01000148">
    <property type="protein sequence ID" value="GKV41244.1"/>
    <property type="molecule type" value="Genomic_DNA"/>
</dbReference>
<protein>
    <recommendedName>
        <fullName evidence="1">RNase H type-1 domain-containing protein</fullName>
    </recommendedName>
</protein>
<evidence type="ECO:0000259" key="1">
    <source>
        <dbReference type="Pfam" id="PF13456"/>
    </source>
</evidence>
<organism evidence="2 3">
    <name type="scientific">Rubroshorea leprosula</name>
    <dbReference type="NCBI Taxonomy" id="152421"/>
    <lineage>
        <taxon>Eukaryota</taxon>
        <taxon>Viridiplantae</taxon>
        <taxon>Streptophyta</taxon>
        <taxon>Embryophyta</taxon>
        <taxon>Tracheophyta</taxon>
        <taxon>Spermatophyta</taxon>
        <taxon>Magnoliopsida</taxon>
        <taxon>eudicotyledons</taxon>
        <taxon>Gunneridae</taxon>
        <taxon>Pentapetalae</taxon>
        <taxon>rosids</taxon>
        <taxon>malvids</taxon>
        <taxon>Malvales</taxon>
        <taxon>Dipterocarpaceae</taxon>
        <taxon>Rubroshorea</taxon>
    </lineage>
</organism>
<proteinExistence type="predicted"/>
<gene>
    <name evidence="2" type="ORF">SLEP1_g48809</name>
</gene>
<dbReference type="GO" id="GO:0003676">
    <property type="term" value="F:nucleic acid binding"/>
    <property type="evidence" value="ECO:0007669"/>
    <property type="project" value="InterPro"/>
</dbReference>
<sequence length="435" mass="51051">MIEHLYTWHFREVEEKLDHVPLSLRAKGRAKEKYTGASVSVRGDGKEEEENRLQVEMEEWLLREEIMWRQYFREIWLQDGDKNSKFLHGKALRRHERNVEQKLLSSDGVWRMDAREEGYGGAYVGLLALFTGEEVRKALFQMHPSKALGPDGMSPSFFQKYWDKLERIMNRYWWGKGEDQLKIHWTEWRRLANSKEDEGGGLGVRSMHQFNLAMLGKGYRPSFTWCGIWEARKDGWVWQFTKNGGYMAKSGYYVACSMADDTVDRPSSLEGQFRVRFLWKLQMPKKKRSLYFTILKIVWWQERCGWEAKWAYVFLSFKLQVLENFFEVMENRFHRSNCSFSIICAGYYGIIGMKWCGVSKQQRTFGIRVIIRDKSENVMVVLQARRHGYLSPKAVEASSLQMGLVWAYELGFNRLVVKCNSSNVVAAMGKVSADL</sequence>
<dbReference type="Pfam" id="PF13456">
    <property type="entry name" value="RVT_3"/>
    <property type="match status" value="1"/>
</dbReference>
<evidence type="ECO:0000313" key="2">
    <source>
        <dbReference type="EMBL" id="GKV41244.1"/>
    </source>
</evidence>
<dbReference type="AlphaFoldDB" id="A0AAV5LWR0"/>
<dbReference type="InterPro" id="IPR002156">
    <property type="entry name" value="RNaseH_domain"/>
</dbReference>
<name>A0AAV5LWR0_9ROSI</name>
<keyword evidence="3" id="KW-1185">Reference proteome</keyword>
<evidence type="ECO:0000313" key="3">
    <source>
        <dbReference type="Proteomes" id="UP001054252"/>
    </source>
</evidence>
<comment type="caution">
    <text evidence="2">The sequence shown here is derived from an EMBL/GenBank/DDBJ whole genome shotgun (WGS) entry which is preliminary data.</text>
</comment>
<accession>A0AAV5LWR0</accession>
<reference evidence="2 3" key="1">
    <citation type="journal article" date="2021" name="Commun. Biol.">
        <title>The genome of Shorea leprosula (Dipterocarpaceae) highlights the ecological relevance of drought in aseasonal tropical rainforests.</title>
        <authorList>
            <person name="Ng K.K.S."/>
            <person name="Kobayashi M.J."/>
            <person name="Fawcett J.A."/>
            <person name="Hatakeyama M."/>
            <person name="Paape T."/>
            <person name="Ng C.H."/>
            <person name="Ang C.C."/>
            <person name="Tnah L.H."/>
            <person name="Lee C.T."/>
            <person name="Nishiyama T."/>
            <person name="Sese J."/>
            <person name="O'Brien M.J."/>
            <person name="Copetti D."/>
            <person name="Mohd Noor M.I."/>
            <person name="Ong R.C."/>
            <person name="Putra M."/>
            <person name="Sireger I.Z."/>
            <person name="Indrioko S."/>
            <person name="Kosugi Y."/>
            <person name="Izuno A."/>
            <person name="Isagi Y."/>
            <person name="Lee S.L."/>
            <person name="Shimizu K.K."/>
        </authorList>
    </citation>
    <scope>NUCLEOTIDE SEQUENCE [LARGE SCALE GENOMIC DNA]</scope>
    <source>
        <strain evidence="2">214</strain>
    </source>
</reference>